<reference evidence="13 14" key="1">
    <citation type="submission" date="2017-05" db="EMBL/GenBank/DDBJ databases">
        <authorList>
            <person name="Song R."/>
            <person name="Chenine A.L."/>
            <person name="Ruprecht R.M."/>
        </authorList>
    </citation>
    <scope>NUCLEOTIDE SEQUENCE [LARGE SCALE GENOMIC DNA]</scope>
    <source>
        <strain evidence="13 14">CECT 7927</strain>
    </source>
</reference>
<accession>A0A1Y6IUG8</accession>
<dbReference type="InterPro" id="IPR017871">
    <property type="entry name" value="ABC_transporter-like_CS"/>
</dbReference>
<comment type="subcellular location">
    <subcellularLocation>
        <location evidence="1">Cell membrane</location>
        <topology evidence="1">Peripheral membrane protein</topology>
    </subcellularLocation>
</comment>
<proteinExistence type="inferred from homology"/>
<keyword evidence="4" id="KW-1003">Cell membrane</keyword>
<name>A0A1Y6IUG8_9VIBR</name>
<dbReference type="GO" id="GO:0006826">
    <property type="term" value="P:iron ion transport"/>
    <property type="evidence" value="ECO:0007669"/>
    <property type="project" value="UniProtKB-KW"/>
</dbReference>
<organism evidence="13 14">
    <name type="scientific">Vibrio mangrovi</name>
    <dbReference type="NCBI Taxonomy" id="474394"/>
    <lineage>
        <taxon>Bacteria</taxon>
        <taxon>Pseudomonadati</taxon>
        <taxon>Pseudomonadota</taxon>
        <taxon>Gammaproteobacteria</taxon>
        <taxon>Vibrionales</taxon>
        <taxon>Vibrionaceae</taxon>
        <taxon>Vibrio</taxon>
    </lineage>
</organism>
<dbReference type="EMBL" id="JAWRCO010000001">
    <property type="protein sequence ID" value="MDW6003036.1"/>
    <property type="molecule type" value="Genomic_DNA"/>
</dbReference>
<evidence type="ECO:0000313" key="13">
    <source>
        <dbReference type="EMBL" id="SMS01278.1"/>
    </source>
</evidence>
<reference evidence="12 15" key="2">
    <citation type="submission" date="2023-11" db="EMBL/GenBank/DDBJ databases">
        <title>Plant-associative lifestyle of Vibrio porteresiae and its evolutionary dynamics.</title>
        <authorList>
            <person name="Rameshkumar N."/>
            <person name="Kirti K."/>
        </authorList>
    </citation>
    <scope>NUCLEOTIDE SEQUENCE [LARGE SCALE GENOMIC DNA]</scope>
    <source>
        <strain evidence="12 15">MSSRF38</strain>
    </source>
</reference>
<keyword evidence="15" id="KW-1185">Reference proteome</keyword>
<evidence type="ECO:0000256" key="10">
    <source>
        <dbReference type="ARBA" id="ARBA00023136"/>
    </source>
</evidence>
<dbReference type="InterPro" id="IPR003593">
    <property type="entry name" value="AAA+_ATPase"/>
</dbReference>
<dbReference type="AlphaFoldDB" id="A0A1Y6IUG8"/>
<dbReference type="Pfam" id="PF00005">
    <property type="entry name" value="ABC_tran"/>
    <property type="match status" value="1"/>
</dbReference>
<gene>
    <name evidence="13" type="primary">yusV_1</name>
    <name evidence="12" type="ORF">SBX37_09250</name>
    <name evidence="13" type="ORF">VIM7927_02560</name>
</gene>
<dbReference type="InterPro" id="IPR027417">
    <property type="entry name" value="P-loop_NTPase"/>
</dbReference>
<evidence type="ECO:0000256" key="2">
    <source>
        <dbReference type="ARBA" id="ARBA00005417"/>
    </source>
</evidence>
<dbReference type="OrthoDB" id="5292475at2"/>
<dbReference type="InterPro" id="IPR051535">
    <property type="entry name" value="Siderophore_ABC-ATPase"/>
</dbReference>
<dbReference type="GO" id="GO:0005886">
    <property type="term" value="C:plasma membrane"/>
    <property type="evidence" value="ECO:0007669"/>
    <property type="project" value="UniProtKB-SubCell"/>
</dbReference>
<dbReference type="Proteomes" id="UP001283366">
    <property type="component" value="Unassembled WGS sequence"/>
</dbReference>
<evidence type="ECO:0000256" key="6">
    <source>
        <dbReference type="ARBA" id="ARBA00022741"/>
    </source>
</evidence>
<keyword evidence="9" id="KW-0406">Ion transport</keyword>
<evidence type="ECO:0000256" key="4">
    <source>
        <dbReference type="ARBA" id="ARBA00022475"/>
    </source>
</evidence>
<dbReference type="GO" id="GO:0016887">
    <property type="term" value="F:ATP hydrolysis activity"/>
    <property type="evidence" value="ECO:0007669"/>
    <property type="project" value="InterPro"/>
</dbReference>
<evidence type="ECO:0000313" key="12">
    <source>
        <dbReference type="EMBL" id="MDW6003036.1"/>
    </source>
</evidence>
<keyword evidence="5" id="KW-0410">Iron transport</keyword>
<dbReference type="EMBL" id="FXXI01000004">
    <property type="protein sequence ID" value="SMS01278.1"/>
    <property type="molecule type" value="Genomic_DNA"/>
</dbReference>
<keyword evidence="3" id="KW-0813">Transport</keyword>
<evidence type="ECO:0000313" key="14">
    <source>
        <dbReference type="Proteomes" id="UP000196125"/>
    </source>
</evidence>
<dbReference type="PANTHER" id="PTHR42771:SF12">
    <property type="entry name" value="FE(3+) DICITRATE TRANSPORT ATP-BINDING PROTEIN FECE-RELATED"/>
    <property type="match status" value="1"/>
</dbReference>
<dbReference type="PROSITE" id="PS00211">
    <property type="entry name" value="ABC_TRANSPORTER_1"/>
    <property type="match status" value="1"/>
</dbReference>
<evidence type="ECO:0000259" key="11">
    <source>
        <dbReference type="PROSITE" id="PS50893"/>
    </source>
</evidence>
<dbReference type="RefSeq" id="WP_087481319.1">
    <property type="nucleotide sequence ID" value="NZ_AP024883.1"/>
</dbReference>
<keyword evidence="8" id="KW-0408">Iron</keyword>
<dbReference type="CDD" id="cd03214">
    <property type="entry name" value="ABC_Iron-Siderophores_B12_Hemin"/>
    <property type="match status" value="1"/>
</dbReference>
<evidence type="ECO:0000256" key="8">
    <source>
        <dbReference type="ARBA" id="ARBA00023004"/>
    </source>
</evidence>
<dbReference type="InterPro" id="IPR003439">
    <property type="entry name" value="ABC_transporter-like_ATP-bd"/>
</dbReference>
<evidence type="ECO:0000256" key="7">
    <source>
        <dbReference type="ARBA" id="ARBA00022840"/>
    </source>
</evidence>
<evidence type="ECO:0000256" key="1">
    <source>
        <dbReference type="ARBA" id="ARBA00004202"/>
    </source>
</evidence>
<dbReference type="PANTHER" id="PTHR42771">
    <property type="entry name" value="IRON(3+)-HYDROXAMATE IMPORT ATP-BINDING PROTEIN FHUC"/>
    <property type="match status" value="1"/>
</dbReference>
<sequence length="268" mass="29630">MSRTGRLQGRNLTLGYDKHVVAQSLSIVIPDHEFTAIIGPNGCGKSTLMKTLARLTPPLQGEVLLDGRMISELPTRQIARTIGVLPQTSRTPEDIRVRELVARGRYPHQGFLARWTSEDELAVAEAMQATGVTELAGQVVDELSGGQRQRAWIAMVLAQQTDILMLDEPTTWLDIRHQIELMELLGQLHRKGRTLVAVLHDLNQACRYASHIVAMRDGRIVAQGSPQEIITETMIDEVYGLECVIHPDPVVGTPMIVPVGKHQPPVLI</sequence>
<comment type="similarity">
    <text evidence="2">Belongs to the ABC transporter superfamily.</text>
</comment>
<dbReference type="Gene3D" id="3.40.50.300">
    <property type="entry name" value="P-loop containing nucleotide triphosphate hydrolases"/>
    <property type="match status" value="1"/>
</dbReference>
<evidence type="ECO:0000313" key="15">
    <source>
        <dbReference type="Proteomes" id="UP001283366"/>
    </source>
</evidence>
<dbReference type="SMART" id="SM00382">
    <property type="entry name" value="AAA"/>
    <property type="match status" value="1"/>
</dbReference>
<dbReference type="Proteomes" id="UP000196125">
    <property type="component" value="Unassembled WGS sequence"/>
</dbReference>
<evidence type="ECO:0000256" key="3">
    <source>
        <dbReference type="ARBA" id="ARBA00022448"/>
    </source>
</evidence>
<dbReference type="GO" id="GO:0005524">
    <property type="term" value="F:ATP binding"/>
    <property type="evidence" value="ECO:0007669"/>
    <property type="project" value="UniProtKB-KW"/>
</dbReference>
<evidence type="ECO:0000256" key="9">
    <source>
        <dbReference type="ARBA" id="ARBA00023065"/>
    </source>
</evidence>
<evidence type="ECO:0000256" key="5">
    <source>
        <dbReference type="ARBA" id="ARBA00022496"/>
    </source>
</evidence>
<dbReference type="PROSITE" id="PS50893">
    <property type="entry name" value="ABC_TRANSPORTER_2"/>
    <property type="match status" value="1"/>
</dbReference>
<keyword evidence="10" id="KW-0472">Membrane</keyword>
<feature type="domain" description="ABC transporter" evidence="11">
    <location>
        <begin position="7"/>
        <end position="242"/>
    </location>
</feature>
<keyword evidence="6" id="KW-0547">Nucleotide-binding</keyword>
<dbReference type="SUPFAM" id="SSF52540">
    <property type="entry name" value="P-loop containing nucleoside triphosphate hydrolases"/>
    <property type="match status" value="1"/>
</dbReference>
<dbReference type="FunFam" id="3.40.50.300:FF:000134">
    <property type="entry name" value="Iron-enterobactin ABC transporter ATP-binding protein"/>
    <property type="match status" value="1"/>
</dbReference>
<protein>
    <submittedName>
        <fullName evidence="12">ATP-binding cassette domain-containing protein</fullName>
    </submittedName>
    <submittedName>
        <fullName evidence="13">Putative siderophore transport system ATP-binding protein YusV</fullName>
    </submittedName>
</protein>
<keyword evidence="7 13" id="KW-0067">ATP-binding</keyword>